<keyword evidence="2" id="KW-1185">Reference proteome</keyword>
<comment type="caution">
    <text evidence="1">The sequence shown here is derived from an EMBL/GenBank/DDBJ whole genome shotgun (WGS) entry which is preliminary data.</text>
</comment>
<protein>
    <submittedName>
        <fullName evidence="1">Uncharacterized protein</fullName>
    </submittedName>
</protein>
<evidence type="ECO:0000313" key="2">
    <source>
        <dbReference type="Proteomes" id="UP000093000"/>
    </source>
</evidence>
<reference evidence="1 2" key="1">
    <citation type="submission" date="2016-03" db="EMBL/GenBank/DDBJ databases">
        <title>Choanephora cucurbitarum.</title>
        <authorList>
            <person name="Min B."/>
            <person name="Park H."/>
            <person name="Park J.-H."/>
            <person name="Shin H.-D."/>
            <person name="Choi I.-G."/>
        </authorList>
    </citation>
    <scope>NUCLEOTIDE SEQUENCE [LARGE SCALE GENOMIC DNA]</scope>
    <source>
        <strain evidence="1 2">KUS-F28377</strain>
    </source>
</reference>
<dbReference type="Proteomes" id="UP000093000">
    <property type="component" value="Unassembled WGS sequence"/>
</dbReference>
<dbReference type="AlphaFoldDB" id="A0A1C7MY49"/>
<proteinExistence type="predicted"/>
<dbReference type="InParanoid" id="A0A1C7MY49"/>
<evidence type="ECO:0000313" key="1">
    <source>
        <dbReference type="EMBL" id="OBZ81760.1"/>
    </source>
</evidence>
<dbReference type="EMBL" id="LUGH01001065">
    <property type="protein sequence ID" value="OBZ81760.1"/>
    <property type="molecule type" value="Genomic_DNA"/>
</dbReference>
<sequence length="82" mass="9355">MTPSEYVKGEVSLIPSLLSLKHKISSMTHRKTIGLKDVCERPDHLNFKKGYKHEKSIHNCLSQYNKGKYSTCAEKTVSNNVF</sequence>
<name>A0A1C7MY49_9FUNG</name>
<organism evidence="1 2">
    <name type="scientific">Choanephora cucurbitarum</name>
    <dbReference type="NCBI Taxonomy" id="101091"/>
    <lineage>
        <taxon>Eukaryota</taxon>
        <taxon>Fungi</taxon>
        <taxon>Fungi incertae sedis</taxon>
        <taxon>Mucoromycota</taxon>
        <taxon>Mucoromycotina</taxon>
        <taxon>Mucoromycetes</taxon>
        <taxon>Mucorales</taxon>
        <taxon>Mucorineae</taxon>
        <taxon>Choanephoraceae</taxon>
        <taxon>Choanephoroideae</taxon>
        <taxon>Choanephora</taxon>
    </lineage>
</organism>
<accession>A0A1C7MY49</accession>
<gene>
    <name evidence="1" type="ORF">A0J61_10190</name>
</gene>